<dbReference type="InterPro" id="IPR047196">
    <property type="entry name" value="YidC_ALB_C"/>
</dbReference>
<evidence type="ECO:0000256" key="5">
    <source>
        <dbReference type="ARBA" id="ARBA00022927"/>
    </source>
</evidence>
<feature type="transmembrane region" description="Helical" evidence="10">
    <location>
        <begin position="7"/>
        <end position="26"/>
    </location>
</feature>
<protein>
    <recommendedName>
        <fullName evidence="11">Membrane insertase YidC/Oxa/ALB C-terminal domain-containing protein</fullName>
    </recommendedName>
</protein>
<dbReference type="InterPro" id="IPR001708">
    <property type="entry name" value="YidC/ALB3/OXA1/COX18"/>
</dbReference>
<evidence type="ECO:0000256" key="9">
    <source>
        <dbReference type="RuleBase" id="RU003945"/>
    </source>
</evidence>
<keyword evidence="4 9" id="KW-0812">Transmembrane</keyword>
<keyword evidence="6 10" id="KW-1133">Transmembrane helix</keyword>
<keyword evidence="3" id="KW-1003">Cell membrane</keyword>
<evidence type="ECO:0000259" key="11">
    <source>
        <dbReference type="Pfam" id="PF02096"/>
    </source>
</evidence>
<evidence type="ECO:0000256" key="1">
    <source>
        <dbReference type="ARBA" id="ARBA00004651"/>
    </source>
</evidence>
<evidence type="ECO:0000256" key="7">
    <source>
        <dbReference type="ARBA" id="ARBA00023136"/>
    </source>
</evidence>
<dbReference type="InterPro" id="IPR028055">
    <property type="entry name" value="YidC/Oxa/ALB_C"/>
</dbReference>
<dbReference type="NCBIfam" id="TIGR03592">
    <property type="entry name" value="yidC_oxa1_cterm"/>
    <property type="match status" value="1"/>
</dbReference>
<dbReference type="GO" id="GO:0015031">
    <property type="term" value="P:protein transport"/>
    <property type="evidence" value="ECO:0007669"/>
    <property type="project" value="UniProtKB-KW"/>
</dbReference>
<dbReference type="Proteomes" id="UP000230767">
    <property type="component" value="Unassembled WGS sequence"/>
</dbReference>
<keyword evidence="7 10" id="KW-0472">Membrane</keyword>
<feature type="transmembrane region" description="Helical" evidence="10">
    <location>
        <begin position="101"/>
        <end position="122"/>
    </location>
</feature>
<comment type="subcellular location">
    <subcellularLocation>
        <location evidence="1">Cell membrane</location>
        <topology evidence="1">Multi-pass membrane protein</topology>
    </subcellularLocation>
    <subcellularLocation>
        <location evidence="9">Membrane</location>
        <topology evidence="9">Multi-pass membrane protein</topology>
    </subcellularLocation>
</comment>
<keyword evidence="5" id="KW-0653">Protein transport</keyword>
<feature type="transmembrane region" description="Helical" evidence="10">
    <location>
        <begin position="197"/>
        <end position="221"/>
    </location>
</feature>
<feature type="transmembrane region" description="Helical" evidence="10">
    <location>
        <begin position="142"/>
        <end position="167"/>
    </location>
</feature>
<gene>
    <name evidence="12" type="ORF">COY73_00535</name>
</gene>
<evidence type="ECO:0000256" key="10">
    <source>
        <dbReference type="SAM" id="Phobius"/>
    </source>
</evidence>
<name>A0A2M7R865_9BACT</name>
<evidence type="ECO:0000256" key="3">
    <source>
        <dbReference type="ARBA" id="ARBA00022475"/>
    </source>
</evidence>
<dbReference type="EMBL" id="PFLW01000018">
    <property type="protein sequence ID" value="PIY89547.1"/>
    <property type="molecule type" value="Genomic_DNA"/>
</dbReference>
<organism evidence="12 13">
    <name type="scientific">Candidatus Nealsonbacteria bacterium CG_4_10_14_0_8_um_filter_37_14</name>
    <dbReference type="NCBI Taxonomy" id="1974684"/>
    <lineage>
        <taxon>Bacteria</taxon>
        <taxon>Candidatus Nealsoniibacteriota</taxon>
    </lineage>
</organism>
<dbReference type="AlphaFoldDB" id="A0A2M7R865"/>
<sequence length="241" mass="27732">MELLTGFFNLILYRPLFNVLVIFYQYLPGHDFGIAVIALTVLIRLLLYPIMVQSIRSQKQLQETQPRIQEIQNKYRDNKQKQAKATMELYQKAKINPFSGCLPLLIQLPILLALYQLFWRGFQPDQLAFLYSFIPSPGTIDPYFLGIINLANPHFGLALIAGVCQFFQTKMVTPKTKGAKVSGQMGQFSQMMQKQMLYFFPVFTVLILWKLPAAIGVYWIVTALFSILQQHLIYKPKKAGE</sequence>
<keyword evidence="2" id="KW-0813">Transport</keyword>
<evidence type="ECO:0000256" key="2">
    <source>
        <dbReference type="ARBA" id="ARBA00022448"/>
    </source>
</evidence>
<dbReference type="PANTHER" id="PTHR12428:SF65">
    <property type="entry name" value="CYTOCHROME C OXIDASE ASSEMBLY PROTEIN COX18, MITOCHONDRIAL"/>
    <property type="match status" value="1"/>
</dbReference>
<evidence type="ECO:0000313" key="13">
    <source>
        <dbReference type="Proteomes" id="UP000230767"/>
    </source>
</evidence>
<dbReference type="Pfam" id="PF02096">
    <property type="entry name" value="60KD_IMP"/>
    <property type="match status" value="1"/>
</dbReference>
<proteinExistence type="inferred from homology"/>
<comment type="caution">
    <text evidence="12">The sequence shown here is derived from an EMBL/GenBank/DDBJ whole genome shotgun (WGS) entry which is preliminary data.</text>
</comment>
<evidence type="ECO:0000256" key="4">
    <source>
        <dbReference type="ARBA" id="ARBA00022692"/>
    </source>
</evidence>
<reference evidence="13" key="1">
    <citation type="submission" date="2017-09" db="EMBL/GenBank/DDBJ databases">
        <title>Depth-based differentiation of microbial function through sediment-hosted aquifers and enrichment of novel symbionts in the deep terrestrial subsurface.</title>
        <authorList>
            <person name="Probst A.J."/>
            <person name="Ladd B."/>
            <person name="Jarett J.K."/>
            <person name="Geller-Mcgrath D.E."/>
            <person name="Sieber C.M.K."/>
            <person name="Emerson J.B."/>
            <person name="Anantharaman K."/>
            <person name="Thomas B.C."/>
            <person name="Malmstrom R."/>
            <person name="Stieglmeier M."/>
            <person name="Klingl A."/>
            <person name="Woyke T."/>
            <person name="Ryan C.M."/>
            <person name="Banfield J.F."/>
        </authorList>
    </citation>
    <scope>NUCLEOTIDE SEQUENCE [LARGE SCALE GENOMIC DNA]</scope>
</reference>
<evidence type="ECO:0000256" key="6">
    <source>
        <dbReference type="ARBA" id="ARBA00022989"/>
    </source>
</evidence>
<dbReference type="PANTHER" id="PTHR12428">
    <property type="entry name" value="OXA1"/>
    <property type="match status" value="1"/>
</dbReference>
<dbReference type="GO" id="GO:0032977">
    <property type="term" value="F:membrane insertase activity"/>
    <property type="evidence" value="ECO:0007669"/>
    <property type="project" value="InterPro"/>
</dbReference>
<accession>A0A2M7R865</accession>
<feature type="domain" description="Membrane insertase YidC/Oxa/ALB C-terminal" evidence="11">
    <location>
        <begin position="32"/>
        <end position="235"/>
    </location>
</feature>
<dbReference type="GO" id="GO:0051205">
    <property type="term" value="P:protein insertion into membrane"/>
    <property type="evidence" value="ECO:0007669"/>
    <property type="project" value="TreeGrafter"/>
</dbReference>
<dbReference type="GO" id="GO:0005886">
    <property type="term" value="C:plasma membrane"/>
    <property type="evidence" value="ECO:0007669"/>
    <property type="project" value="UniProtKB-SubCell"/>
</dbReference>
<evidence type="ECO:0000313" key="12">
    <source>
        <dbReference type="EMBL" id="PIY89547.1"/>
    </source>
</evidence>
<dbReference type="CDD" id="cd20070">
    <property type="entry name" value="5TM_YidC_Alb3"/>
    <property type="match status" value="1"/>
</dbReference>
<keyword evidence="8" id="KW-0143">Chaperone</keyword>
<evidence type="ECO:0000256" key="8">
    <source>
        <dbReference type="ARBA" id="ARBA00023186"/>
    </source>
</evidence>
<feature type="transmembrane region" description="Helical" evidence="10">
    <location>
        <begin position="32"/>
        <end position="52"/>
    </location>
</feature>
<comment type="similarity">
    <text evidence="9">Belongs to the OXA1/ALB3/YidC family.</text>
</comment>